<evidence type="ECO:0000259" key="1">
    <source>
        <dbReference type="PROSITE" id="PS50097"/>
    </source>
</evidence>
<accession>A0A8H3VAF4</accession>
<name>A0A8H3VAF4_VENIN</name>
<dbReference type="EMBL" id="WNWR01000036">
    <property type="protein sequence ID" value="KAE9993181.1"/>
    <property type="molecule type" value="Genomic_DNA"/>
</dbReference>
<dbReference type="Pfam" id="PF00651">
    <property type="entry name" value="BTB"/>
    <property type="match status" value="1"/>
</dbReference>
<dbReference type="InterPro" id="IPR011333">
    <property type="entry name" value="SKP1/BTB/POZ_sf"/>
</dbReference>
<keyword evidence="5" id="KW-1185">Reference proteome</keyword>
<dbReference type="EMBL" id="WNWQ01000021">
    <property type="protein sequence ID" value="KAE9984037.1"/>
    <property type="molecule type" value="Genomic_DNA"/>
</dbReference>
<evidence type="ECO:0000313" key="4">
    <source>
        <dbReference type="Proteomes" id="UP000433883"/>
    </source>
</evidence>
<dbReference type="AlphaFoldDB" id="A0A8H3VAF4"/>
<dbReference type="SUPFAM" id="SSF54695">
    <property type="entry name" value="POZ domain"/>
    <property type="match status" value="1"/>
</dbReference>
<dbReference type="Gene3D" id="3.30.710.10">
    <property type="entry name" value="Potassium Channel Kv1.1, Chain A"/>
    <property type="match status" value="1"/>
</dbReference>
<gene>
    <name evidence="2" type="ORF">BLS_003188</name>
    <name evidence="3" type="ORF">EG327_006180</name>
</gene>
<evidence type="ECO:0000313" key="3">
    <source>
        <dbReference type="EMBL" id="KAE9993181.1"/>
    </source>
</evidence>
<dbReference type="PANTHER" id="PTHR47843">
    <property type="entry name" value="BTB DOMAIN-CONTAINING PROTEIN-RELATED"/>
    <property type="match status" value="1"/>
</dbReference>
<dbReference type="Proteomes" id="UP000433883">
    <property type="component" value="Unassembled WGS sequence"/>
</dbReference>
<dbReference type="Proteomes" id="UP000490939">
    <property type="component" value="Unassembled WGS sequence"/>
</dbReference>
<dbReference type="CDD" id="cd18186">
    <property type="entry name" value="BTB_POZ_ZBTB_KLHL-like"/>
    <property type="match status" value="1"/>
</dbReference>
<evidence type="ECO:0000313" key="5">
    <source>
        <dbReference type="Proteomes" id="UP000490939"/>
    </source>
</evidence>
<protein>
    <recommendedName>
        <fullName evidence="1">BTB domain-containing protein</fullName>
    </recommendedName>
</protein>
<dbReference type="PANTHER" id="PTHR47843:SF5">
    <property type="entry name" value="BTB_POZ DOMAIN PROTEIN"/>
    <property type="match status" value="1"/>
</dbReference>
<organism evidence="2 4">
    <name type="scientific">Venturia inaequalis</name>
    <name type="common">Apple scab fungus</name>
    <dbReference type="NCBI Taxonomy" id="5025"/>
    <lineage>
        <taxon>Eukaryota</taxon>
        <taxon>Fungi</taxon>
        <taxon>Dikarya</taxon>
        <taxon>Ascomycota</taxon>
        <taxon>Pezizomycotina</taxon>
        <taxon>Dothideomycetes</taxon>
        <taxon>Pleosporomycetidae</taxon>
        <taxon>Venturiales</taxon>
        <taxon>Venturiaceae</taxon>
        <taxon>Venturia</taxon>
    </lineage>
</organism>
<dbReference type="SMART" id="SM00225">
    <property type="entry name" value="BTB"/>
    <property type="match status" value="1"/>
</dbReference>
<evidence type="ECO:0000313" key="2">
    <source>
        <dbReference type="EMBL" id="KAE9984037.1"/>
    </source>
</evidence>
<dbReference type="InterPro" id="IPR000210">
    <property type="entry name" value="BTB/POZ_dom"/>
</dbReference>
<reference evidence="2 4" key="1">
    <citation type="submission" date="2019-11" db="EMBL/GenBank/DDBJ databases">
        <title>Venturia inaequalis Genome Resource.</title>
        <authorList>
            <person name="Lichtner F.J."/>
        </authorList>
    </citation>
    <scope>NUCLEOTIDE SEQUENCE [LARGE SCALE GENOMIC DNA]</scope>
    <source>
        <strain evidence="2">Bline_iso_100314</strain>
        <strain evidence="3 5">DMI_063113</strain>
    </source>
</reference>
<feature type="domain" description="BTB" evidence="1">
    <location>
        <begin position="20"/>
        <end position="88"/>
    </location>
</feature>
<comment type="caution">
    <text evidence="2">The sequence shown here is derived from an EMBL/GenBank/DDBJ whole genome shotgun (WGS) entry which is preliminary data.</text>
</comment>
<proteinExistence type="predicted"/>
<sequence>MTQPALTEGMPELLDSGEYSDMSVTCKQKVFKVHKAVVCTRSSFFRNALKNGTFKESETGNIDLSDDDPLAVEAVLRFVYQGSYSSLAKDNKDAMILHARVYNLAEMYAIKNLKTMAATELEKLAKTDFKLPALPLAIKEIYENCQVDDKTLRDIVVRIVLSNYDSLLKPSAGNFESMKLTELGDFATDILHAKCTRSSIGQPAKDKDMVDFLCSGDCGEWRIDMSKASAAFKKRNRCPKCNSRRMVFDTSEDLMIKYQFECGGCEGYLGSNDPDSDDYVLKCPSCSTCGMFDLVD</sequence>
<dbReference type="PROSITE" id="PS50097">
    <property type="entry name" value="BTB"/>
    <property type="match status" value="1"/>
</dbReference>